<proteinExistence type="predicted"/>
<protein>
    <submittedName>
        <fullName evidence="1">Uncharacterized protein</fullName>
    </submittedName>
</protein>
<keyword evidence="2" id="KW-1185">Reference proteome</keyword>
<name>A0ACB7RMX5_HYAAI</name>
<accession>A0ACB7RMX5</accession>
<reference evidence="1" key="1">
    <citation type="submission" date="2020-05" db="EMBL/GenBank/DDBJ databases">
        <title>Large-scale comparative analyses of tick genomes elucidate their genetic diversity and vector capacities.</title>
        <authorList>
            <person name="Jia N."/>
            <person name="Wang J."/>
            <person name="Shi W."/>
            <person name="Du L."/>
            <person name="Sun Y."/>
            <person name="Zhan W."/>
            <person name="Jiang J."/>
            <person name="Wang Q."/>
            <person name="Zhang B."/>
            <person name="Ji P."/>
            <person name="Sakyi L.B."/>
            <person name="Cui X."/>
            <person name="Yuan T."/>
            <person name="Jiang B."/>
            <person name="Yang W."/>
            <person name="Lam T.T.-Y."/>
            <person name="Chang Q."/>
            <person name="Ding S."/>
            <person name="Wang X."/>
            <person name="Zhu J."/>
            <person name="Ruan X."/>
            <person name="Zhao L."/>
            <person name="Wei J."/>
            <person name="Que T."/>
            <person name="Du C."/>
            <person name="Cheng J."/>
            <person name="Dai P."/>
            <person name="Han X."/>
            <person name="Huang E."/>
            <person name="Gao Y."/>
            <person name="Liu J."/>
            <person name="Shao H."/>
            <person name="Ye R."/>
            <person name="Li L."/>
            <person name="Wei W."/>
            <person name="Wang X."/>
            <person name="Wang C."/>
            <person name="Yang T."/>
            <person name="Huo Q."/>
            <person name="Li W."/>
            <person name="Guo W."/>
            <person name="Chen H."/>
            <person name="Zhou L."/>
            <person name="Ni X."/>
            <person name="Tian J."/>
            <person name="Zhou Y."/>
            <person name="Sheng Y."/>
            <person name="Liu T."/>
            <person name="Pan Y."/>
            <person name="Xia L."/>
            <person name="Li J."/>
            <person name="Zhao F."/>
            <person name="Cao W."/>
        </authorList>
    </citation>
    <scope>NUCLEOTIDE SEQUENCE</scope>
    <source>
        <strain evidence="1">Hyas-2018</strain>
    </source>
</reference>
<sequence>MDALIKRTAKLTQMSERTLYRWKTEMEDASEVLPPKKRSCGKGRDRTKKLDDFDQSVLRRVVHGFFGKGEIPTIPKVLQCFEDETLPTVVVAEADEAEDESVWTAPGPLWANMAIGVVARGVM</sequence>
<dbReference type="EMBL" id="CM023489">
    <property type="protein sequence ID" value="KAH6923234.1"/>
    <property type="molecule type" value="Genomic_DNA"/>
</dbReference>
<gene>
    <name evidence="1" type="ORF">HPB50_025447</name>
</gene>
<evidence type="ECO:0000313" key="1">
    <source>
        <dbReference type="EMBL" id="KAH6923234.1"/>
    </source>
</evidence>
<evidence type="ECO:0000313" key="2">
    <source>
        <dbReference type="Proteomes" id="UP000821845"/>
    </source>
</evidence>
<dbReference type="Proteomes" id="UP000821845">
    <property type="component" value="Chromosome 9"/>
</dbReference>
<organism evidence="1 2">
    <name type="scientific">Hyalomma asiaticum</name>
    <name type="common">Tick</name>
    <dbReference type="NCBI Taxonomy" id="266040"/>
    <lineage>
        <taxon>Eukaryota</taxon>
        <taxon>Metazoa</taxon>
        <taxon>Ecdysozoa</taxon>
        <taxon>Arthropoda</taxon>
        <taxon>Chelicerata</taxon>
        <taxon>Arachnida</taxon>
        <taxon>Acari</taxon>
        <taxon>Parasitiformes</taxon>
        <taxon>Ixodida</taxon>
        <taxon>Ixodoidea</taxon>
        <taxon>Ixodidae</taxon>
        <taxon>Hyalomminae</taxon>
        <taxon>Hyalomma</taxon>
    </lineage>
</organism>
<comment type="caution">
    <text evidence="1">The sequence shown here is derived from an EMBL/GenBank/DDBJ whole genome shotgun (WGS) entry which is preliminary data.</text>
</comment>